<dbReference type="SUPFAM" id="SSF49373">
    <property type="entry name" value="Invasin/intimin cell-adhesion fragments"/>
    <property type="match status" value="3"/>
</dbReference>
<dbReference type="InterPro" id="IPR013783">
    <property type="entry name" value="Ig-like_fold"/>
</dbReference>
<dbReference type="PROSITE" id="PS51257">
    <property type="entry name" value="PROKAR_LIPOPROTEIN"/>
    <property type="match status" value="1"/>
</dbReference>
<gene>
    <name evidence="2" type="ORF">dsmv_2323</name>
</gene>
<dbReference type="Proteomes" id="UP000014977">
    <property type="component" value="Unassembled WGS sequence"/>
</dbReference>
<accession>S7TVP3</accession>
<organism evidence="2 3">
    <name type="scientific">Desulfococcus multivorans DSM 2059</name>
    <dbReference type="NCBI Taxonomy" id="1121405"/>
    <lineage>
        <taxon>Bacteria</taxon>
        <taxon>Pseudomonadati</taxon>
        <taxon>Thermodesulfobacteriota</taxon>
        <taxon>Desulfobacteria</taxon>
        <taxon>Desulfobacterales</taxon>
        <taxon>Desulfococcaceae</taxon>
        <taxon>Desulfococcus</taxon>
    </lineage>
</organism>
<dbReference type="PATRIC" id="fig|1121405.3.peg.1895"/>
<dbReference type="eggNOG" id="COG4932">
    <property type="taxonomic scope" value="Bacteria"/>
</dbReference>
<comment type="caution">
    <text evidence="2">The sequence shown here is derived from an EMBL/GenBank/DDBJ whole genome shotgun (WGS) entry which is preliminary data.</text>
</comment>
<protein>
    <submittedName>
        <fullName evidence="2">Ig domain-containing protein</fullName>
    </submittedName>
</protein>
<dbReference type="Gene3D" id="2.60.40.10">
    <property type="entry name" value="Immunoglobulins"/>
    <property type="match status" value="3"/>
</dbReference>
<name>S7TVP3_DESML</name>
<dbReference type="OrthoDB" id="5421158at2"/>
<reference evidence="2 3" key="1">
    <citation type="journal article" date="2013" name="Genome Announc.">
        <title>Draft genome sequences for three mercury-methylating, sulfate-reducing bacteria.</title>
        <authorList>
            <person name="Brown S.D."/>
            <person name="Hurt R.A.Jr."/>
            <person name="Gilmour C.C."/>
            <person name="Elias D.A."/>
        </authorList>
    </citation>
    <scope>NUCLEOTIDE SEQUENCE [LARGE SCALE GENOMIC DNA]</scope>
    <source>
        <strain evidence="2 3">DSM 2059</strain>
    </source>
</reference>
<evidence type="ECO:0000256" key="1">
    <source>
        <dbReference type="SAM" id="MobiDB-lite"/>
    </source>
</evidence>
<evidence type="ECO:0000313" key="2">
    <source>
        <dbReference type="EMBL" id="EPR40820.1"/>
    </source>
</evidence>
<dbReference type="AlphaFoldDB" id="S7TVP3"/>
<evidence type="ECO:0000313" key="3">
    <source>
        <dbReference type="Proteomes" id="UP000014977"/>
    </source>
</evidence>
<dbReference type="RefSeq" id="WP_020876754.1">
    <property type="nucleotide sequence ID" value="NZ_ATHJ01000080.1"/>
</dbReference>
<feature type="region of interest" description="Disordered" evidence="1">
    <location>
        <begin position="100"/>
        <end position="121"/>
    </location>
</feature>
<dbReference type="STRING" id="897.B2D07_00755"/>
<keyword evidence="3" id="KW-1185">Reference proteome</keyword>
<dbReference type="EMBL" id="ATHJ01000080">
    <property type="protein sequence ID" value="EPR40820.1"/>
    <property type="molecule type" value="Genomic_DNA"/>
</dbReference>
<proteinExistence type="predicted"/>
<dbReference type="InterPro" id="IPR008964">
    <property type="entry name" value="Invasin/intimin_cell_adhesion"/>
</dbReference>
<sequence length="744" mass="78003">MMRNGSKMIFWFLVTGFLVISIIGCGSSGGMNDDESSEINPSETNPIFSGTLSLRASRYTIESDNEGYSVVTATLVNGNNSPAVDTVVSFSTDGGMIVADQTDEAPPTASDEPPADAFDPSEVRTDALGRASIRLMSGPDRSNRIITVTATANGNASKSVPIQVTGTAIWLDNDNTSLDIEGTKTANLLITVQDAEAFPINDAEVNVSVEPEGSLTWSPSSGLRTDVNGRLVLEITGRQATEEAVLRIEASGDVKTQSYLVYNNADFFTITSPAEDPSSWPTGRDLVVTVRAPRQNTVRLVTSFGQWRGSTAIGRKLIDVPVDPVQKTVTAVLSSAEAGIATIQVFDLNRPSVSDTIQVAFSSPSGEACRISLQASATVMAPSLGTVANSVELTAKVRSRFDQAVGNVPVMFFLDGLTTTGGGERLSPAIAYTDSQGFARSTFFSGTLSSYAEGVKVTAAILDADGAGDICNLSSSLRIVIGGTAGSISIGQSTEIESIKGNTAYRLPMSVLVSDAGGNPMPNTTVTLKLWSTRYATGYRGGRPDCPVIYTDIFENEDVNRNLMCDYCAPCPADQSEKHPLNEDLNGDCELTPSSSAAGALPSTIRTDEDGLAGFSLVYLKENAAWLEDEVVATAVVYGTEIRATLTFWLPILEGDSCNLPGESPFNRTELGEIVFSADPENVVGGGVGASLVSAAVKEINSGIVDGPENLSSASVGVLGIFEAVCDDAPNGPGRGRSAVMPAG</sequence>